<accession>A0A813J9T4</accession>
<feature type="region of interest" description="Disordered" evidence="1">
    <location>
        <begin position="1"/>
        <end position="20"/>
    </location>
</feature>
<sequence length="199" mass="20755">MAAFTLSRSPASAPQTSGGPPSSSTFLVAALLPPAVLAFLFLIRLAKKLLPATGPRQASFRSRGAQAAGPLPTISKETVPVCVGPAAAAPRVVEQRDIEVRVLAFARGVQLATSISTSKEAVIVIDALSSGDSLLRRARLCLGEDLGEVLELEGSGGRKLDLYRPLRSQGFVGGETLIGRSSASEEPTAPLRGGERKRQ</sequence>
<feature type="transmembrane region" description="Helical" evidence="2">
    <location>
        <begin position="26"/>
        <end position="46"/>
    </location>
</feature>
<organism evidence="3 4">
    <name type="scientific">Polarella glacialis</name>
    <name type="common">Dinoflagellate</name>
    <dbReference type="NCBI Taxonomy" id="89957"/>
    <lineage>
        <taxon>Eukaryota</taxon>
        <taxon>Sar</taxon>
        <taxon>Alveolata</taxon>
        <taxon>Dinophyceae</taxon>
        <taxon>Suessiales</taxon>
        <taxon>Suessiaceae</taxon>
        <taxon>Polarella</taxon>
    </lineage>
</organism>
<gene>
    <name evidence="3" type="ORF">PGLA2088_LOCUS17413</name>
</gene>
<proteinExistence type="predicted"/>
<keyword evidence="2" id="KW-0472">Membrane</keyword>
<evidence type="ECO:0000313" key="4">
    <source>
        <dbReference type="Proteomes" id="UP000626109"/>
    </source>
</evidence>
<name>A0A813J9T4_POLGL</name>
<keyword evidence="2" id="KW-1133">Transmembrane helix</keyword>
<protein>
    <submittedName>
        <fullName evidence="3">Uncharacterized protein</fullName>
    </submittedName>
</protein>
<evidence type="ECO:0000256" key="2">
    <source>
        <dbReference type="SAM" id="Phobius"/>
    </source>
</evidence>
<feature type="compositionally biased region" description="Low complexity" evidence="1">
    <location>
        <begin position="9"/>
        <end position="20"/>
    </location>
</feature>
<reference evidence="3" key="1">
    <citation type="submission" date="2021-02" db="EMBL/GenBank/DDBJ databases">
        <authorList>
            <person name="Dougan E. K."/>
            <person name="Rhodes N."/>
            <person name="Thang M."/>
            <person name="Chan C."/>
        </authorList>
    </citation>
    <scope>NUCLEOTIDE SEQUENCE</scope>
</reference>
<evidence type="ECO:0000313" key="3">
    <source>
        <dbReference type="EMBL" id="CAE8670269.1"/>
    </source>
</evidence>
<keyword evidence="2" id="KW-0812">Transmembrane</keyword>
<feature type="non-terminal residue" evidence="3">
    <location>
        <position position="199"/>
    </location>
</feature>
<comment type="caution">
    <text evidence="3">The sequence shown here is derived from an EMBL/GenBank/DDBJ whole genome shotgun (WGS) entry which is preliminary data.</text>
</comment>
<evidence type="ECO:0000256" key="1">
    <source>
        <dbReference type="SAM" id="MobiDB-lite"/>
    </source>
</evidence>
<dbReference type="Proteomes" id="UP000626109">
    <property type="component" value="Unassembled WGS sequence"/>
</dbReference>
<dbReference type="EMBL" id="CAJNNW010023110">
    <property type="protein sequence ID" value="CAE8670269.1"/>
    <property type="molecule type" value="Genomic_DNA"/>
</dbReference>
<dbReference type="AlphaFoldDB" id="A0A813J9T4"/>
<feature type="region of interest" description="Disordered" evidence="1">
    <location>
        <begin position="177"/>
        <end position="199"/>
    </location>
</feature>